<dbReference type="InterPro" id="IPR003615">
    <property type="entry name" value="HNH_nuc"/>
</dbReference>
<feature type="transmembrane region" description="Helical" evidence="1">
    <location>
        <begin position="324"/>
        <end position="340"/>
    </location>
</feature>
<dbReference type="GO" id="GO:0003676">
    <property type="term" value="F:nucleic acid binding"/>
    <property type="evidence" value="ECO:0007669"/>
    <property type="project" value="InterPro"/>
</dbReference>
<dbReference type="Gene3D" id="1.10.30.50">
    <property type="match status" value="1"/>
</dbReference>
<feature type="transmembrane region" description="Helical" evidence="1">
    <location>
        <begin position="261"/>
        <end position="280"/>
    </location>
</feature>
<gene>
    <name evidence="3" type="ORF">AUR65_011695</name>
</gene>
<keyword evidence="3" id="KW-0540">Nuclease</keyword>
<evidence type="ECO:0000256" key="1">
    <source>
        <dbReference type="SAM" id="Phobius"/>
    </source>
</evidence>
<feature type="transmembrane region" description="Helical" evidence="1">
    <location>
        <begin position="148"/>
        <end position="169"/>
    </location>
</feature>
<dbReference type="EMBL" id="LOPW02000016">
    <property type="protein sequence ID" value="POG55084.1"/>
    <property type="molecule type" value="Genomic_DNA"/>
</dbReference>
<evidence type="ECO:0000259" key="2">
    <source>
        <dbReference type="SMART" id="SM00507"/>
    </source>
</evidence>
<protein>
    <submittedName>
        <fullName evidence="3">HNH endonuclease</fullName>
    </submittedName>
</protein>
<dbReference type="AlphaFoldDB" id="A0A2P4NPM5"/>
<name>A0A2P4NPM5_9EURY</name>
<dbReference type="SMART" id="SM00507">
    <property type="entry name" value="HNHc"/>
    <property type="match status" value="1"/>
</dbReference>
<keyword evidence="1" id="KW-1133">Transmembrane helix</keyword>
<keyword evidence="3" id="KW-0255">Endonuclease</keyword>
<evidence type="ECO:0000313" key="4">
    <source>
        <dbReference type="Proteomes" id="UP000053621"/>
    </source>
</evidence>
<organism evidence="3 4">
    <name type="scientific">Haloferax marisrubri</name>
    <dbReference type="NCBI Taxonomy" id="1544719"/>
    <lineage>
        <taxon>Archaea</taxon>
        <taxon>Methanobacteriati</taxon>
        <taxon>Methanobacteriota</taxon>
        <taxon>Stenosarchaea group</taxon>
        <taxon>Halobacteria</taxon>
        <taxon>Halobacteriales</taxon>
        <taxon>Haloferacaceae</taxon>
        <taxon>Haloferax</taxon>
    </lineage>
</organism>
<reference evidence="3" key="1">
    <citation type="submission" date="2017-08" db="EMBL/GenBank/DDBJ databases">
        <title>Haloferax marisrubri sp. nov., isolated from the Discovery deep brine-seawater interface in the Red Sea.</title>
        <authorList>
            <person name="Zhang G."/>
            <person name="Stingl U."/>
        </authorList>
    </citation>
    <scope>NUCLEOTIDE SEQUENCE [LARGE SCALE GENOMIC DNA]</scope>
    <source>
        <strain evidence="3">SB3</strain>
    </source>
</reference>
<dbReference type="PANTHER" id="PTHR33877">
    <property type="entry name" value="SLL1193 PROTEIN"/>
    <property type="match status" value="1"/>
</dbReference>
<feature type="transmembrane region" description="Helical" evidence="1">
    <location>
        <begin position="301"/>
        <end position="318"/>
    </location>
</feature>
<dbReference type="CDD" id="cd00085">
    <property type="entry name" value="HNHc"/>
    <property type="match status" value="1"/>
</dbReference>
<keyword evidence="3" id="KW-0378">Hydrolase</keyword>
<feature type="domain" description="HNH nuclease" evidence="2">
    <location>
        <begin position="55"/>
        <end position="111"/>
    </location>
</feature>
<dbReference type="GO" id="GO:0004519">
    <property type="term" value="F:endonuclease activity"/>
    <property type="evidence" value="ECO:0007669"/>
    <property type="project" value="UniProtKB-KW"/>
</dbReference>
<keyword evidence="1" id="KW-0472">Membrane</keyword>
<evidence type="ECO:0000313" key="3">
    <source>
        <dbReference type="EMBL" id="POG55084.1"/>
    </source>
</evidence>
<comment type="caution">
    <text evidence="3">The sequence shown here is derived from an EMBL/GenBank/DDBJ whole genome shotgun (WGS) entry which is preliminary data.</text>
</comment>
<accession>A0A2P4NPM5</accession>
<dbReference type="PANTHER" id="PTHR33877:SF2">
    <property type="entry name" value="OS07G0170200 PROTEIN"/>
    <property type="match status" value="1"/>
</dbReference>
<dbReference type="Proteomes" id="UP000053621">
    <property type="component" value="Unassembled WGS sequence"/>
</dbReference>
<feature type="transmembrane region" description="Helical" evidence="1">
    <location>
        <begin position="189"/>
        <end position="210"/>
    </location>
</feature>
<feature type="transmembrane region" description="Helical" evidence="1">
    <location>
        <begin position="231"/>
        <end position="255"/>
    </location>
</feature>
<sequence>MGQQGRCLSRGCCRSIGIPAIRIVQGRISKWRHCPAQSNKRVVGSPMSYPGDWASRRRLVFLRDGYQCHHCGEKGGRLGAAQLECHHIVPKRMGGADTPDNLTTLCRQCHTRLHREDDSRCLPPNRGPVIAGSSLAVLPRPVGEFASGVVDTTATLLTFLCGVALFSTVLGDTNPAVMVTTLVHLGSELAKTTAGVLPWVVTFVSVQYIHSLKSVVREYRRQAPSPSGRRLSWFVWGAIGLSGVGLVVVNVSPYVESVTTLRGVGTVTYLVAIVVLAGALTERYLSNDKLSDTAVWRRVSFVHVVSLVDTVVVLTASSSFPPRFGFSFLLLLGVAIVSAYRSGTRKSAAG</sequence>
<keyword evidence="1" id="KW-0812">Transmembrane</keyword>
<dbReference type="InterPro" id="IPR002711">
    <property type="entry name" value="HNH"/>
</dbReference>
<keyword evidence="4" id="KW-1185">Reference proteome</keyword>
<proteinExistence type="predicted"/>
<dbReference type="GO" id="GO:0008270">
    <property type="term" value="F:zinc ion binding"/>
    <property type="evidence" value="ECO:0007669"/>
    <property type="project" value="InterPro"/>
</dbReference>
<dbReference type="InterPro" id="IPR052892">
    <property type="entry name" value="NA-targeting_endonuclease"/>
</dbReference>
<dbReference type="Pfam" id="PF01844">
    <property type="entry name" value="HNH"/>
    <property type="match status" value="1"/>
</dbReference>